<reference evidence="2" key="1">
    <citation type="submission" date="2020-03" db="EMBL/GenBank/DDBJ databases">
        <authorList>
            <person name="Weist P."/>
        </authorList>
    </citation>
    <scope>NUCLEOTIDE SEQUENCE</scope>
</reference>
<feature type="region of interest" description="Disordered" evidence="1">
    <location>
        <begin position="127"/>
        <end position="146"/>
    </location>
</feature>
<keyword evidence="3" id="KW-1185">Reference proteome</keyword>
<name>A0A9N7V0A7_PLEPL</name>
<gene>
    <name evidence="2" type="ORF">PLEPLA_LOCUS27540</name>
</gene>
<dbReference type="Proteomes" id="UP001153269">
    <property type="component" value="Unassembled WGS sequence"/>
</dbReference>
<protein>
    <submittedName>
        <fullName evidence="2">Uncharacterized protein</fullName>
    </submittedName>
</protein>
<evidence type="ECO:0000256" key="1">
    <source>
        <dbReference type="SAM" id="MobiDB-lite"/>
    </source>
</evidence>
<dbReference type="AlphaFoldDB" id="A0A9N7V0A7"/>
<dbReference type="EMBL" id="CADEAL010002335">
    <property type="protein sequence ID" value="CAB1439771.1"/>
    <property type="molecule type" value="Genomic_DNA"/>
</dbReference>
<organism evidence="2 3">
    <name type="scientific">Pleuronectes platessa</name>
    <name type="common">European plaice</name>
    <dbReference type="NCBI Taxonomy" id="8262"/>
    <lineage>
        <taxon>Eukaryota</taxon>
        <taxon>Metazoa</taxon>
        <taxon>Chordata</taxon>
        <taxon>Craniata</taxon>
        <taxon>Vertebrata</taxon>
        <taxon>Euteleostomi</taxon>
        <taxon>Actinopterygii</taxon>
        <taxon>Neopterygii</taxon>
        <taxon>Teleostei</taxon>
        <taxon>Neoteleostei</taxon>
        <taxon>Acanthomorphata</taxon>
        <taxon>Carangaria</taxon>
        <taxon>Pleuronectiformes</taxon>
        <taxon>Pleuronectoidei</taxon>
        <taxon>Pleuronectidae</taxon>
        <taxon>Pleuronectes</taxon>
    </lineage>
</organism>
<feature type="region of interest" description="Disordered" evidence="1">
    <location>
        <begin position="172"/>
        <end position="204"/>
    </location>
</feature>
<proteinExistence type="predicted"/>
<evidence type="ECO:0000313" key="2">
    <source>
        <dbReference type="EMBL" id="CAB1439771.1"/>
    </source>
</evidence>
<sequence length="330" mass="37303">MLIASVTLVFKSQGYLHILGESTFSLTFRNHGLTLHTPPVHHLTYRGRRADREQASPAGKLESIKLPRRPVAAHLKQIRLIAEFLRSHKAQVIEQLKPPNSPVHKGPVERLNLIRAHWCVDNEGVTRSWERPSNSPHQGTGFLGPGMSLNPSSKYSWPKSLPIIIVSERLPMIGRPGQPGESPSTENTSNSPSYPPKAHEVQGHPMGGFTGFRGQMRCKSIKKPEPVCRFPAWRVIQRPQVNFYNPLSDMEMSKQQGLDILLSHLKNPAGDYPVRHIHNSRKISKGWRLGGREYRRQSNTYKFCCGNHTHTNRDVGPYHQKLSNLIVFPS</sequence>
<accession>A0A9N7V0A7</accession>
<feature type="compositionally biased region" description="Low complexity" evidence="1">
    <location>
        <begin position="181"/>
        <end position="192"/>
    </location>
</feature>
<comment type="caution">
    <text evidence="2">The sequence shown here is derived from an EMBL/GenBank/DDBJ whole genome shotgun (WGS) entry which is preliminary data.</text>
</comment>
<evidence type="ECO:0000313" key="3">
    <source>
        <dbReference type="Proteomes" id="UP001153269"/>
    </source>
</evidence>